<keyword evidence="3" id="KW-1185">Reference proteome</keyword>
<comment type="caution">
    <text evidence="2">The sequence shown here is derived from an EMBL/GenBank/DDBJ whole genome shotgun (WGS) entry which is preliminary data.</text>
</comment>
<dbReference type="EMBL" id="QWET01000001">
    <property type="protein sequence ID" value="RIH67138.1"/>
    <property type="molecule type" value="Genomic_DNA"/>
</dbReference>
<keyword evidence="1" id="KW-0472">Membrane</keyword>
<dbReference type="Proteomes" id="UP000266441">
    <property type="component" value="Unassembled WGS sequence"/>
</dbReference>
<feature type="transmembrane region" description="Helical" evidence="1">
    <location>
        <begin position="12"/>
        <end position="33"/>
    </location>
</feature>
<evidence type="ECO:0000313" key="3">
    <source>
        <dbReference type="Proteomes" id="UP000266441"/>
    </source>
</evidence>
<dbReference type="AlphaFoldDB" id="A0A399D7U7"/>
<evidence type="ECO:0000313" key="2">
    <source>
        <dbReference type="EMBL" id="RIH67138.1"/>
    </source>
</evidence>
<keyword evidence="1" id="KW-1133">Transmembrane helix</keyword>
<dbReference type="OrthoDB" id="1122261at2"/>
<accession>A0A399D7U7</accession>
<sequence>MFGLNEISWKEFIQFICSGILLWYAVLFLLVWIKSRNRRDNIHYEDFQEGGFRPEGFHPVRISSGSFPASLIPCPNENIPLEVVTCEETGEQGGYVIDEFSQNNNPVLSAMLTKIQYQQ</sequence>
<gene>
    <name evidence="2" type="ORF">D1164_01535</name>
</gene>
<reference evidence="2 3" key="1">
    <citation type="journal article" date="2015" name="Int. J. Syst. Evol. Microbiol.">
        <title>Mariniphaga sediminis sp. nov., isolated from coastal sediment.</title>
        <authorList>
            <person name="Wang F.Q."/>
            <person name="Shen Q.Y."/>
            <person name="Chen G.J."/>
            <person name="Du Z.J."/>
        </authorList>
    </citation>
    <scope>NUCLEOTIDE SEQUENCE [LARGE SCALE GENOMIC DNA]</scope>
    <source>
        <strain evidence="2 3">SY21</strain>
    </source>
</reference>
<dbReference type="RefSeq" id="WP_119348162.1">
    <property type="nucleotide sequence ID" value="NZ_QWET01000001.1"/>
</dbReference>
<name>A0A399D7U7_9BACT</name>
<proteinExistence type="predicted"/>
<keyword evidence="1" id="KW-0812">Transmembrane</keyword>
<evidence type="ECO:0000256" key="1">
    <source>
        <dbReference type="SAM" id="Phobius"/>
    </source>
</evidence>
<organism evidence="2 3">
    <name type="scientific">Mariniphaga sediminis</name>
    <dbReference type="NCBI Taxonomy" id="1628158"/>
    <lineage>
        <taxon>Bacteria</taxon>
        <taxon>Pseudomonadati</taxon>
        <taxon>Bacteroidota</taxon>
        <taxon>Bacteroidia</taxon>
        <taxon>Marinilabiliales</taxon>
        <taxon>Prolixibacteraceae</taxon>
        <taxon>Mariniphaga</taxon>
    </lineage>
</organism>
<protein>
    <submittedName>
        <fullName evidence="2">Uncharacterized protein</fullName>
    </submittedName>
</protein>